<dbReference type="InterPro" id="IPR006439">
    <property type="entry name" value="HAD-SF_hydro_IA"/>
</dbReference>
<dbReference type="AlphaFoldDB" id="A0A8B6X851"/>
<evidence type="ECO:0000313" key="1">
    <source>
        <dbReference type="Proteomes" id="UP000675920"/>
    </source>
</evidence>
<reference evidence="2" key="1">
    <citation type="submission" date="2025-08" db="UniProtKB">
        <authorList>
            <consortium name="RefSeq"/>
        </authorList>
    </citation>
    <scope>IDENTIFICATION</scope>
</reference>
<protein>
    <submittedName>
        <fullName evidence="2">HAD-IA family hydrolase</fullName>
    </submittedName>
</protein>
<dbReference type="NCBIfam" id="TIGR01509">
    <property type="entry name" value="HAD-SF-IA-v3"/>
    <property type="match status" value="1"/>
</dbReference>
<accession>A0A8B6X851</accession>
<keyword evidence="1" id="KW-1185">Reference proteome</keyword>
<dbReference type="Gene3D" id="1.10.150.240">
    <property type="entry name" value="Putative phosphatase, domain 2"/>
    <property type="match status" value="1"/>
</dbReference>
<organism evidence="1 2">
    <name type="scientific">Derxia gummosa DSM 723</name>
    <dbReference type="NCBI Taxonomy" id="1121388"/>
    <lineage>
        <taxon>Bacteria</taxon>
        <taxon>Pseudomonadati</taxon>
        <taxon>Pseudomonadota</taxon>
        <taxon>Betaproteobacteria</taxon>
        <taxon>Burkholderiales</taxon>
        <taxon>Alcaligenaceae</taxon>
        <taxon>Derxia</taxon>
    </lineage>
</organism>
<dbReference type="Gene3D" id="3.40.50.1000">
    <property type="entry name" value="HAD superfamily/HAD-like"/>
    <property type="match status" value="1"/>
</dbReference>
<keyword evidence="2" id="KW-0378">Hydrolase</keyword>
<dbReference type="PANTHER" id="PTHR42896:SF2">
    <property type="entry name" value="CBBY-LIKE PROTEIN"/>
    <property type="match status" value="1"/>
</dbReference>
<dbReference type="Pfam" id="PF00702">
    <property type="entry name" value="Hydrolase"/>
    <property type="match status" value="1"/>
</dbReference>
<dbReference type="PRINTS" id="PR00413">
    <property type="entry name" value="HADHALOGNASE"/>
</dbReference>
<evidence type="ECO:0000313" key="2">
    <source>
        <dbReference type="RefSeq" id="WP_034411992.1"/>
    </source>
</evidence>
<dbReference type="PANTHER" id="PTHR42896">
    <property type="entry name" value="XYLULOSE-1,5-BISPHOSPHATE (XUBP) PHOSPHATASE"/>
    <property type="match status" value="1"/>
</dbReference>
<dbReference type="InterPro" id="IPR023198">
    <property type="entry name" value="PGP-like_dom2"/>
</dbReference>
<dbReference type="NCBIfam" id="TIGR01549">
    <property type="entry name" value="HAD-SF-IA-v1"/>
    <property type="match status" value="1"/>
</dbReference>
<dbReference type="InterPro" id="IPR023214">
    <property type="entry name" value="HAD_sf"/>
</dbReference>
<dbReference type="InterPro" id="IPR036412">
    <property type="entry name" value="HAD-like_sf"/>
</dbReference>
<dbReference type="RefSeq" id="WP_034411992.1">
    <property type="nucleotide sequence ID" value="NZ_AXWS01000015.1"/>
</dbReference>
<dbReference type="SUPFAM" id="SSF56784">
    <property type="entry name" value="HAD-like"/>
    <property type="match status" value="1"/>
</dbReference>
<dbReference type="SFLD" id="SFLDG01129">
    <property type="entry name" value="C1.5:_HAD__Beta-PGM__Phosphata"/>
    <property type="match status" value="1"/>
</dbReference>
<dbReference type="SFLD" id="SFLDS00003">
    <property type="entry name" value="Haloacid_Dehalogenase"/>
    <property type="match status" value="1"/>
</dbReference>
<sequence>MLKALIFDVDGTLAETERDGHRVAFNAAFRDAGLDWHWDEQLYGELLRVPGGRERIAHFIERHAPSLDCEWGEVRSIDQLVADLHRGKTAHYTALVAGGQVKLRPPVAELLRAARRAGLRLAIATTTTRANVTALLDHLLPKARDAFDVILTADEVPAKKPDPAIYREALARLRLAPHEAIAVEDSEAGARAALGAGLRVLHVPSVYFPQRVDGVTARLAGCGDDDPADDGLVVRGLADLRAVEQALAA</sequence>
<dbReference type="GO" id="GO:0016787">
    <property type="term" value="F:hydrolase activity"/>
    <property type="evidence" value="ECO:0007669"/>
    <property type="project" value="UniProtKB-KW"/>
</dbReference>
<proteinExistence type="predicted"/>
<dbReference type="InterPro" id="IPR044999">
    <property type="entry name" value="CbbY-like"/>
</dbReference>
<dbReference type="Proteomes" id="UP000675920">
    <property type="component" value="Unplaced"/>
</dbReference>
<name>A0A8B6X851_9BURK</name>